<evidence type="ECO:0000256" key="15">
    <source>
        <dbReference type="SAM" id="MobiDB-lite"/>
    </source>
</evidence>
<dbReference type="GO" id="GO:0042729">
    <property type="term" value="C:DASH complex"/>
    <property type="evidence" value="ECO:0007669"/>
    <property type="project" value="InterPro"/>
</dbReference>
<proteinExistence type="inferred from homology"/>
<keyword evidence="8" id="KW-0493">Microtubule</keyword>
<feature type="compositionally biased region" description="Polar residues" evidence="15">
    <location>
        <begin position="145"/>
        <end position="155"/>
    </location>
</feature>
<evidence type="ECO:0000256" key="1">
    <source>
        <dbReference type="ARBA" id="ARBA00004123"/>
    </source>
</evidence>
<comment type="subcellular location">
    <subcellularLocation>
        <location evidence="3">Chromosome</location>
        <location evidence="3">Centromere</location>
        <location evidence="3">Kinetochore</location>
    </subcellularLocation>
    <subcellularLocation>
        <location evidence="2">Cytoplasm</location>
        <location evidence="2">Cytoskeleton</location>
        <location evidence="2">Spindle</location>
    </subcellularLocation>
    <subcellularLocation>
        <location evidence="1">Nucleus</location>
    </subcellularLocation>
</comment>
<evidence type="ECO:0000256" key="4">
    <source>
        <dbReference type="ARBA" id="ARBA00010073"/>
    </source>
</evidence>
<feature type="compositionally biased region" description="Low complexity" evidence="15">
    <location>
        <begin position="130"/>
        <end position="144"/>
    </location>
</feature>
<gene>
    <name evidence="16" type="ORF">NEOLEDRAFT_1134514</name>
</gene>
<protein>
    <recommendedName>
        <fullName evidence="5">DASH complex subunit DAM1</fullName>
    </recommendedName>
    <alternativeName>
        <fullName evidence="14">Outer kinetochore protein DAM1</fullName>
    </alternativeName>
</protein>
<keyword evidence="17" id="KW-1185">Reference proteome</keyword>
<dbReference type="STRING" id="1314782.A0A165S9B6"/>
<dbReference type="GO" id="GO:1990758">
    <property type="term" value="P:mitotic sister chromatid biorientation"/>
    <property type="evidence" value="ECO:0007669"/>
    <property type="project" value="TreeGrafter"/>
</dbReference>
<reference evidence="16 17" key="1">
    <citation type="journal article" date="2016" name="Mol. Biol. Evol.">
        <title>Comparative Genomics of Early-Diverging Mushroom-Forming Fungi Provides Insights into the Origins of Lignocellulose Decay Capabilities.</title>
        <authorList>
            <person name="Nagy L.G."/>
            <person name="Riley R."/>
            <person name="Tritt A."/>
            <person name="Adam C."/>
            <person name="Daum C."/>
            <person name="Floudas D."/>
            <person name="Sun H."/>
            <person name="Yadav J.S."/>
            <person name="Pangilinan J."/>
            <person name="Larsson K.H."/>
            <person name="Matsuura K."/>
            <person name="Barry K."/>
            <person name="Labutti K."/>
            <person name="Kuo R."/>
            <person name="Ohm R.A."/>
            <person name="Bhattacharya S.S."/>
            <person name="Shirouzu T."/>
            <person name="Yoshinaga Y."/>
            <person name="Martin F.M."/>
            <person name="Grigoriev I.V."/>
            <person name="Hibbett D.S."/>
        </authorList>
    </citation>
    <scope>NUCLEOTIDE SEQUENCE [LARGE SCALE GENOMIC DNA]</scope>
    <source>
        <strain evidence="16 17">HHB14362 ss-1</strain>
    </source>
</reference>
<evidence type="ECO:0000256" key="3">
    <source>
        <dbReference type="ARBA" id="ARBA00004629"/>
    </source>
</evidence>
<dbReference type="GO" id="GO:1990537">
    <property type="term" value="C:mitotic spindle polar microtubule"/>
    <property type="evidence" value="ECO:0007669"/>
    <property type="project" value="TreeGrafter"/>
</dbReference>
<evidence type="ECO:0000256" key="12">
    <source>
        <dbReference type="ARBA" id="ARBA00023242"/>
    </source>
</evidence>
<evidence type="ECO:0000256" key="6">
    <source>
        <dbReference type="ARBA" id="ARBA00022454"/>
    </source>
</evidence>
<dbReference type="InterPro" id="IPR013962">
    <property type="entry name" value="DASH_Dam1"/>
</dbReference>
<evidence type="ECO:0000313" key="16">
    <source>
        <dbReference type="EMBL" id="KZT24839.1"/>
    </source>
</evidence>
<evidence type="ECO:0000256" key="9">
    <source>
        <dbReference type="ARBA" id="ARBA00022829"/>
    </source>
</evidence>
<dbReference type="PANTHER" id="PTHR28113:SF1">
    <property type="entry name" value="DASH COMPLEX SUBUNIT DAM1"/>
    <property type="match status" value="1"/>
</dbReference>
<evidence type="ECO:0000256" key="10">
    <source>
        <dbReference type="ARBA" id="ARBA00022838"/>
    </source>
</evidence>
<evidence type="ECO:0000256" key="2">
    <source>
        <dbReference type="ARBA" id="ARBA00004186"/>
    </source>
</evidence>
<evidence type="ECO:0000256" key="13">
    <source>
        <dbReference type="ARBA" id="ARBA00023328"/>
    </source>
</evidence>
<keyword evidence="7" id="KW-0963">Cytoplasm</keyword>
<dbReference type="Proteomes" id="UP000076761">
    <property type="component" value="Unassembled WGS sequence"/>
</dbReference>
<dbReference type="GO" id="GO:0044732">
    <property type="term" value="C:mitotic spindle pole body"/>
    <property type="evidence" value="ECO:0007669"/>
    <property type="project" value="TreeGrafter"/>
</dbReference>
<keyword evidence="6" id="KW-0158">Chromosome</keyword>
<sequence>MPGPPVTPHRTPLRRISQGSLFALSRSNAFPDAPHGLGFIEPVMSELLDEAEALQTNIEGLKQLSESLETFNEAFAGYLYMMSMNSLTVDWTQEPTEVSYELAKRRAEDEALSAAQPPPGEAEPSRSDKTTTATEGPGETTYAADNTTFMALPSSRTPPEPAPKVKKKGKPKLTAKEKKERALFIEKVVHALPLEYRGNDPTLRRHIEMVITPLMDRAGQGIRLHDLVAPPDLNQARVNKCLIVLVNRKIVQKDNSTGQVLYYWVGLPA</sequence>
<keyword evidence="13" id="KW-0137">Centromere</keyword>
<organism evidence="16 17">
    <name type="scientific">Neolentinus lepideus HHB14362 ss-1</name>
    <dbReference type="NCBI Taxonomy" id="1314782"/>
    <lineage>
        <taxon>Eukaryota</taxon>
        <taxon>Fungi</taxon>
        <taxon>Dikarya</taxon>
        <taxon>Basidiomycota</taxon>
        <taxon>Agaricomycotina</taxon>
        <taxon>Agaricomycetes</taxon>
        <taxon>Gloeophyllales</taxon>
        <taxon>Gloeophyllaceae</taxon>
        <taxon>Neolentinus</taxon>
    </lineage>
</organism>
<dbReference type="PANTHER" id="PTHR28113">
    <property type="entry name" value="DASH COMPLEX SUBUNIT DAM1"/>
    <property type="match status" value="1"/>
</dbReference>
<dbReference type="InParanoid" id="A0A165S9B6"/>
<dbReference type="AlphaFoldDB" id="A0A165S9B6"/>
<evidence type="ECO:0000256" key="8">
    <source>
        <dbReference type="ARBA" id="ARBA00022701"/>
    </source>
</evidence>
<comment type="similarity">
    <text evidence="4">Belongs to the DASH complex DAM1 family.</text>
</comment>
<keyword evidence="12" id="KW-0539">Nucleus</keyword>
<keyword evidence="9" id="KW-0159">Chromosome partition</keyword>
<evidence type="ECO:0000256" key="5">
    <source>
        <dbReference type="ARBA" id="ARBA00020497"/>
    </source>
</evidence>
<evidence type="ECO:0000256" key="14">
    <source>
        <dbReference type="ARBA" id="ARBA00030453"/>
    </source>
</evidence>
<dbReference type="OrthoDB" id="5586015at2759"/>
<feature type="compositionally biased region" description="Basic residues" evidence="15">
    <location>
        <begin position="164"/>
        <end position="173"/>
    </location>
</feature>
<name>A0A165S9B6_9AGAM</name>
<evidence type="ECO:0000256" key="7">
    <source>
        <dbReference type="ARBA" id="ARBA00022490"/>
    </source>
</evidence>
<dbReference type="EMBL" id="KV425575">
    <property type="protein sequence ID" value="KZT24839.1"/>
    <property type="molecule type" value="Genomic_DNA"/>
</dbReference>
<feature type="non-terminal residue" evidence="16">
    <location>
        <position position="1"/>
    </location>
</feature>
<evidence type="ECO:0000256" key="11">
    <source>
        <dbReference type="ARBA" id="ARBA00023212"/>
    </source>
</evidence>
<accession>A0A165S9B6</accession>
<dbReference type="Pfam" id="PF08653">
    <property type="entry name" value="DASH_Dam1"/>
    <property type="match status" value="1"/>
</dbReference>
<evidence type="ECO:0000313" key="17">
    <source>
        <dbReference type="Proteomes" id="UP000076761"/>
    </source>
</evidence>
<feature type="region of interest" description="Disordered" evidence="15">
    <location>
        <begin position="100"/>
        <end position="173"/>
    </location>
</feature>
<keyword evidence="10" id="KW-0995">Kinetochore</keyword>
<keyword evidence="11" id="KW-0206">Cytoskeleton</keyword>